<evidence type="ECO:0000256" key="2">
    <source>
        <dbReference type="ARBA" id="ARBA00022679"/>
    </source>
</evidence>
<evidence type="ECO:0000256" key="1">
    <source>
        <dbReference type="ARBA" id="ARBA00012493"/>
    </source>
</evidence>
<dbReference type="PRINTS" id="PR00866">
    <property type="entry name" value="RNADNAPOLMS"/>
</dbReference>
<evidence type="ECO:0000256" key="7">
    <source>
        <dbReference type="ARBA" id="ARBA00023118"/>
    </source>
</evidence>
<keyword evidence="3" id="KW-0548">Nucleotidyltransferase</keyword>
<evidence type="ECO:0000313" key="13">
    <source>
        <dbReference type="Proteomes" id="UP001201273"/>
    </source>
</evidence>
<dbReference type="CDD" id="cd03487">
    <property type="entry name" value="RT_Bac_retron_II"/>
    <property type="match status" value="1"/>
</dbReference>
<keyword evidence="7" id="KW-0051">Antiviral defense</keyword>
<dbReference type="RefSeq" id="WP_233051730.1">
    <property type="nucleotide sequence ID" value="NZ_JAIMJA010000004.1"/>
</dbReference>
<dbReference type="EMBL" id="JAIMJA010000004">
    <property type="protein sequence ID" value="MCE2594150.1"/>
    <property type="molecule type" value="Genomic_DNA"/>
</dbReference>
<evidence type="ECO:0000313" key="12">
    <source>
        <dbReference type="EMBL" id="MCE2594150.1"/>
    </source>
</evidence>
<evidence type="ECO:0000256" key="3">
    <source>
        <dbReference type="ARBA" id="ARBA00022695"/>
    </source>
</evidence>
<evidence type="ECO:0000256" key="8">
    <source>
        <dbReference type="ARBA" id="ARBA00034120"/>
    </source>
</evidence>
<organism evidence="12 13">
    <name type="scientific">Motilimonas cestriensis</name>
    <dbReference type="NCBI Taxonomy" id="2742685"/>
    <lineage>
        <taxon>Bacteria</taxon>
        <taxon>Pseudomonadati</taxon>
        <taxon>Pseudomonadota</taxon>
        <taxon>Gammaproteobacteria</taxon>
        <taxon>Alteromonadales</taxon>
        <taxon>Alteromonadales genera incertae sedis</taxon>
        <taxon>Motilimonas</taxon>
    </lineage>
</organism>
<comment type="similarity">
    <text evidence="8">Belongs to the bacterial reverse transcriptase family.</text>
</comment>
<accession>A0ABS8W797</accession>
<dbReference type="PROSITE" id="PS50878">
    <property type="entry name" value="RT_POL"/>
    <property type="match status" value="1"/>
</dbReference>
<name>A0ABS8W797_9GAMM</name>
<dbReference type="PANTHER" id="PTHR34047">
    <property type="entry name" value="NUCLEAR INTRON MATURASE 1, MITOCHONDRIAL-RELATED"/>
    <property type="match status" value="1"/>
</dbReference>
<evidence type="ECO:0000256" key="5">
    <source>
        <dbReference type="ARBA" id="ARBA00022842"/>
    </source>
</evidence>
<keyword evidence="2" id="KW-0808">Transferase</keyword>
<comment type="caution">
    <text evidence="12">The sequence shown here is derived from an EMBL/GenBank/DDBJ whole genome shotgun (WGS) entry which is preliminary data.</text>
</comment>
<comment type="catalytic activity">
    <reaction evidence="9">
        <text>DNA(n) + a 2'-deoxyribonucleoside 5'-triphosphate = DNA(n+1) + diphosphate</text>
        <dbReference type="Rhea" id="RHEA:22508"/>
        <dbReference type="Rhea" id="RHEA-COMP:17339"/>
        <dbReference type="Rhea" id="RHEA-COMP:17340"/>
        <dbReference type="ChEBI" id="CHEBI:33019"/>
        <dbReference type="ChEBI" id="CHEBI:61560"/>
        <dbReference type="ChEBI" id="CHEBI:173112"/>
        <dbReference type="EC" id="2.7.7.49"/>
    </reaction>
</comment>
<dbReference type="EC" id="2.7.7.49" evidence="1"/>
<evidence type="ECO:0000256" key="4">
    <source>
        <dbReference type="ARBA" id="ARBA00022723"/>
    </source>
</evidence>
<dbReference type="InterPro" id="IPR051083">
    <property type="entry name" value="GrpII_Intron_Splice-Mob/Def"/>
</dbReference>
<evidence type="ECO:0000259" key="11">
    <source>
        <dbReference type="PROSITE" id="PS50878"/>
    </source>
</evidence>
<protein>
    <recommendedName>
        <fullName evidence="1">RNA-directed DNA polymerase</fullName>
        <ecNumber evidence="1">2.7.7.49</ecNumber>
    </recommendedName>
</protein>
<feature type="domain" description="Reverse transcriptase" evidence="11">
    <location>
        <begin position="165"/>
        <end position="395"/>
    </location>
</feature>
<keyword evidence="4" id="KW-0479">Metal-binding</keyword>
<dbReference type="InterPro" id="IPR000123">
    <property type="entry name" value="Reverse_transcriptase_msDNA"/>
</dbReference>
<feature type="region of interest" description="Disordered" evidence="10">
    <location>
        <begin position="510"/>
        <end position="546"/>
    </location>
</feature>
<reference evidence="12 13" key="1">
    <citation type="journal article" date="2022" name="Environ. Microbiol. Rep.">
        <title>Eco-phylogenetic analyses reveal divergent evolution of vitamin B12 metabolism in the marine bacterial family 'Psychromonadaceae'.</title>
        <authorList>
            <person name="Jin X."/>
            <person name="Yang Y."/>
            <person name="Cao H."/>
            <person name="Gao B."/>
            <person name="Zhao Z."/>
        </authorList>
    </citation>
    <scope>NUCLEOTIDE SEQUENCE [LARGE SCALE GENOMIC DNA]</scope>
    <source>
        <strain evidence="12 13">MKS20</strain>
    </source>
</reference>
<dbReference type="SUPFAM" id="SSF56672">
    <property type="entry name" value="DNA/RNA polymerases"/>
    <property type="match status" value="1"/>
</dbReference>
<dbReference type="Proteomes" id="UP001201273">
    <property type="component" value="Unassembled WGS sequence"/>
</dbReference>
<evidence type="ECO:0000256" key="10">
    <source>
        <dbReference type="SAM" id="MobiDB-lite"/>
    </source>
</evidence>
<dbReference type="InterPro" id="IPR043502">
    <property type="entry name" value="DNA/RNA_pol_sf"/>
</dbReference>
<keyword evidence="13" id="KW-1185">Reference proteome</keyword>
<evidence type="ECO:0000256" key="6">
    <source>
        <dbReference type="ARBA" id="ARBA00022918"/>
    </source>
</evidence>
<keyword evidence="6 12" id="KW-0695">RNA-directed DNA polymerase</keyword>
<dbReference type="Pfam" id="PF00078">
    <property type="entry name" value="RVT_1"/>
    <property type="match status" value="1"/>
</dbReference>
<proteinExistence type="inferred from homology"/>
<sequence length="592" mass="67449">MSESSTKLTRQEIYDKIRKSSKEEYILDEMKRLGFWRNDEEQPNLTQEFVEKRAQLMAQLRELSSQDELYSDPEKALAHLHQERKKAALEKREQVRQTRNKTRYENALNWYQKQQKEITYLGEKFSAGLSEKISDKSKLTSQGLPYFADSQALAQGMGISIGELRFLCYQKEVSQTSHYKKFAIEKKTGGKRHISAPMPRLKRAQYWLLENVLAPVKLHSAAHGFVPGRSILSNALPHINKGVVVNFDLKDFFPSISYARVKGLFCKQGYSEELGTLFALLATEPDTEAVAMDGQIWHIDQGPRILPQGAPCSPAITNILCRRLDARLAGMAEKLGFAYTRYADDLSFSSDEPNKVQSLLWRVKQIVTSEGFLLHPDKTKVMRRHQKQEVTGVVVNEKASVDRKTLKRFRAILHQIDLYGPEGKSWGPGALFPSLEGYANFVAMLDAQKGIPLQKQLVHIKRKYGVKTRSSKVTQLNKRLMRVKAGLGEAPRENWWQPAEKPEPILELTPKQQAAQKQARKVTGPVEQEYAESASEQNPQSEAEEDTKLSTKDYIFIGLFMPIALAQMIYKASWKTKIKLMVVGTIIWLLFG</sequence>
<dbReference type="PANTHER" id="PTHR34047:SF7">
    <property type="entry name" value="RNA-DIRECTED DNA POLYMERASE"/>
    <property type="match status" value="1"/>
</dbReference>
<gene>
    <name evidence="12" type="ORF">K6Y31_04910</name>
</gene>
<keyword evidence="5" id="KW-0460">Magnesium</keyword>
<dbReference type="GO" id="GO:0003964">
    <property type="term" value="F:RNA-directed DNA polymerase activity"/>
    <property type="evidence" value="ECO:0007669"/>
    <property type="project" value="UniProtKB-KW"/>
</dbReference>
<dbReference type="InterPro" id="IPR000477">
    <property type="entry name" value="RT_dom"/>
</dbReference>
<evidence type="ECO:0000256" key="9">
    <source>
        <dbReference type="ARBA" id="ARBA00048173"/>
    </source>
</evidence>